<name>A0A364KQL3_TALAM</name>
<accession>A0A364KQL3</accession>
<dbReference type="Pfam" id="PF11578">
    <property type="entry name" value="DUF3237"/>
    <property type="match status" value="1"/>
</dbReference>
<keyword evidence="2" id="KW-1185">Reference proteome</keyword>
<dbReference type="Proteomes" id="UP000249363">
    <property type="component" value="Unassembled WGS sequence"/>
</dbReference>
<reference evidence="1 2" key="1">
    <citation type="journal article" date="2017" name="Biotechnol. Biofuels">
        <title>Differential beta-glucosidase expression as a function of carbon source availability in Talaromyces amestolkiae: a genomic and proteomic approach.</title>
        <authorList>
            <person name="de Eugenio L.I."/>
            <person name="Mendez-Liter J.A."/>
            <person name="Nieto-Dominguez M."/>
            <person name="Alonso L."/>
            <person name="Gil-Munoz J."/>
            <person name="Barriuso J."/>
            <person name="Prieto A."/>
            <person name="Martinez M.J."/>
        </authorList>
    </citation>
    <scope>NUCLEOTIDE SEQUENCE [LARGE SCALE GENOMIC DNA]</scope>
    <source>
        <strain evidence="1 2">CIB</strain>
    </source>
</reference>
<organism evidence="1 2">
    <name type="scientific">Talaromyces amestolkiae</name>
    <dbReference type="NCBI Taxonomy" id="1196081"/>
    <lineage>
        <taxon>Eukaryota</taxon>
        <taxon>Fungi</taxon>
        <taxon>Dikarya</taxon>
        <taxon>Ascomycota</taxon>
        <taxon>Pezizomycotina</taxon>
        <taxon>Eurotiomycetes</taxon>
        <taxon>Eurotiomycetidae</taxon>
        <taxon>Eurotiales</taxon>
        <taxon>Trichocomaceae</taxon>
        <taxon>Talaromyces</taxon>
        <taxon>Talaromyces sect. Talaromyces</taxon>
    </lineage>
</organism>
<gene>
    <name evidence="1" type="ORF">BHQ10_001852</name>
</gene>
<protein>
    <submittedName>
        <fullName evidence="1">Uncharacterized protein</fullName>
    </submittedName>
</protein>
<dbReference type="AlphaFoldDB" id="A0A364KQL3"/>
<dbReference type="OrthoDB" id="2544694at2759"/>
<evidence type="ECO:0000313" key="1">
    <source>
        <dbReference type="EMBL" id="RAO65840.1"/>
    </source>
</evidence>
<proteinExistence type="predicted"/>
<dbReference type="EMBL" id="MIKG01000002">
    <property type="protein sequence ID" value="RAO65840.1"/>
    <property type="molecule type" value="Genomic_DNA"/>
</dbReference>
<evidence type="ECO:0000313" key="2">
    <source>
        <dbReference type="Proteomes" id="UP000249363"/>
    </source>
</evidence>
<dbReference type="GeneID" id="63791069"/>
<sequence>MYQKMTSIVPPLDYVLDVRAEMKPVKISQNSTPQGKSYYFQFIGGYIRSTNGELDIPLQPTFDDAFLPADADVVSLRVTAVGYDQKSGDYFQARNNGFLSLSDVKGEANSISEYGNSNCTGNFTIQTGNKEWAWLNTSVLVGPGRFGYDENGDIVWVEYKVFRVRSTW</sequence>
<comment type="caution">
    <text evidence="1">The sequence shown here is derived from an EMBL/GenBank/DDBJ whole genome shotgun (WGS) entry which is preliminary data.</text>
</comment>
<dbReference type="RefSeq" id="XP_040730357.1">
    <property type="nucleotide sequence ID" value="XM_040873934.1"/>
</dbReference>
<dbReference type="Gene3D" id="2.40.160.20">
    <property type="match status" value="1"/>
</dbReference>